<dbReference type="InterPro" id="IPR002937">
    <property type="entry name" value="Amino_oxidase"/>
</dbReference>
<dbReference type="PRINTS" id="PR00411">
    <property type="entry name" value="PNDRDTASEI"/>
</dbReference>
<dbReference type="SUPFAM" id="SSF51905">
    <property type="entry name" value="FAD/NAD(P)-binding domain"/>
    <property type="match status" value="1"/>
</dbReference>
<dbReference type="GO" id="GO:0016491">
    <property type="term" value="F:oxidoreductase activity"/>
    <property type="evidence" value="ECO:0007669"/>
    <property type="project" value="InterPro"/>
</dbReference>
<keyword evidence="3" id="KW-1185">Reference proteome</keyword>
<organism evidence="2 3">
    <name type="scientific">Plantibacter flavus</name>
    <dbReference type="NCBI Taxonomy" id="150123"/>
    <lineage>
        <taxon>Bacteria</taxon>
        <taxon>Bacillati</taxon>
        <taxon>Actinomycetota</taxon>
        <taxon>Actinomycetes</taxon>
        <taxon>Micrococcales</taxon>
        <taxon>Microbacteriaceae</taxon>
        <taxon>Plantibacter</taxon>
    </lineage>
</organism>
<dbReference type="InterPro" id="IPR050464">
    <property type="entry name" value="Zeta_carotene_desat/Oxidored"/>
</dbReference>
<reference evidence="2 3" key="1">
    <citation type="submission" date="2018-11" db="EMBL/GenBank/DDBJ databases">
        <title>Sequencing the genomes of 1000 actinobacteria strains.</title>
        <authorList>
            <person name="Klenk H.-P."/>
        </authorList>
    </citation>
    <scope>NUCLEOTIDE SEQUENCE [LARGE SCALE GENOMIC DNA]</scope>
    <source>
        <strain evidence="2 3">DSM 14012</strain>
    </source>
</reference>
<name>A0A3N2BY63_9MICO</name>
<dbReference type="InterPro" id="IPR036188">
    <property type="entry name" value="FAD/NAD-bd_sf"/>
</dbReference>
<dbReference type="AlphaFoldDB" id="A0A3N2BY63"/>
<comment type="caution">
    <text evidence="2">The sequence shown here is derived from an EMBL/GenBank/DDBJ whole genome shotgun (WGS) entry which is preliminary data.</text>
</comment>
<dbReference type="Proteomes" id="UP000266915">
    <property type="component" value="Unassembled WGS sequence"/>
</dbReference>
<dbReference type="Pfam" id="PF01593">
    <property type="entry name" value="Amino_oxidase"/>
    <property type="match status" value="1"/>
</dbReference>
<dbReference type="SUPFAM" id="SSF54373">
    <property type="entry name" value="FAD-linked reductases, C-terminal domain"/>
    <property type="match status" value="1"/>
</dbReference>
<sequence length="514" mass="52841">MSLEPKRLVVIGGGVAGLVGAVDCAKVGISVTVVDAQESFGGALAAAEVAGLRVDVGAESFATRGGSVAELIEQLGLTDRVVRPNRAGAWLHVAKPGQPQRSVPLPKAGLLGIPTNPLADDVRRVIGWKGALRAYLDRIRPPLTIGTEHNLGALVRKRMGAAVHDLLVAPVTSGVYSAVPDDLDVDRAAPGLNAALTRTGALSLAVAALRENAPAGAAVGGLDGGMTVLVDGLTAELERWGSTLITGVAVTAISRNPFDIDLDGPGVGVGDAGLPRMSERPAAAGASKAPWYVALTDGRVLEADLVLIATPEQPARNLLADVGPALRDLPAAGDDAGDPVLPAPIELVTIVLDEPALDAAPRGSGLLVAPGSTLHAKALTHATAKWAWLADRAKEQGEHRHVVRLSFGRQGEADATSALTDDELLSTALHDASAMLGVQLDPGSVRGFHRISWTGTQPTAARGQRERSTAIREAVAEVPDLAVTGAWLSGTGLASVVPDAHEAAARLRHQALQR</sequence>
<dbReference type="Gene3D" id="3.50.50.60">
    <property type="entry name" value="FAD/NAD(P)-binding domain"/>
    <property type="match status" value="2"/>
</dbReference>
<feature type="domain" description="Amine oxidase" evidence="1">
    <location>
        <begin position="15"/>
        <end position="505"/>
    </location>
</feature>
<gene>
    <name evidence="2" type="ORF">EDD42_0226</name>
</gene>
<dbReference type="PANTHER" id="PTHR42923">
    <property type="entry name" value="PROTOPORPHYRINOGEN OXIDASE"/>
    <property type="match status" value="1"/>
</dbReference>
<accession>A0A3N2BY63</accession>
<dbReference type="Gene3D" id="1.10.3110.10">
    <property type="entry name" value="protoporphyrinogen ix oxidase, domain 3"/>
    <property type="match status" value="1"/>
</dbReference>
<proteinExistence type="predicted"/>
<dbReference type="PANTHER" id="PTHR42923:SF3">
    <property type="entry name" value="PROTOPORPHYRINOGEN OXIDASE"/>
    <property type="match status" value="1"/>
</dbReference>
<dbReference type="Gene3D" id="3.90.660.20">
    <property type="entry name" value="Protoporphyrinogen oxidase, mitochondrial, domain 2"/>
    <property type="match status" value="2"/>
</dbReference>
<evidence type="ECO:0000259" key="1">
    <source>
        <dbReference type="Pfam" id="PF01593"/>
    </source>
</evidence>
<evidence type="ECO:0000313" key="3">
    <source>
        <dbReference type="Proteomes" id="UP000266915"/>
    </source>
</evidence>
<dbReference type="EMBL" id="RKHL01000001">
    <property type="protein sequence ID" value="ROR80189.1"/>
    <property type="molecule type" value="Genomic_DNA"/>
</dbReference>
<dbReference type="RefSeq" id="WP_085514306.1">
    <property type="nucleotide sequence ID" value="NZ_FXAP01000008.1"/>
</dbReference>
<evidence type="ECO:0000313" key="2">
    <source>
        <dbReference type="EMBL" id="ROR80189.1"/>
    </source>
</evidence>
<protein>
    <submittedName>
        <fullName evidence="2">Oxygen-dependent protoporphyrinogen oxidase</fullName>
    </submittedName>
</protein>